<evidence type="ECO:0000259" key="2">
    <source>
        <dbReference type="Pfam" id="PF14856"/>
    </source>
</evidence>
<sequence>MKLLSVFAAALASTAAAAPTAPISSGAEHNLLAPRAGFCWANSINAATTATSPLVTDCQTLSQSNLAGPWTPSEDNNYSFDLQSGTCGFKGVFNPNSGSMAASDVAIGPALVSLAIDHAIEYMAVDGKVAANGAFGCMIAGPQTKTGWTNWEIYTVE</sequence>
<evidence type="ECO:0000313" key="3">
    <source>
        <dbReference type="EMBL" id="GAB1317939.1"/>
    </source>
</evidence>
<evidence type="ECO:0000256" key="1">
    <source>
        <dbReference type="SAM" id="SignalP"/>
    </source>
</evidence>
<protein>
    <recommendedName>
        <fullName evidence="2">Ecp2 effector protein-like domain-containing protein</fullName>
    </recommendedName>
</protein>
<feature type="chain" id="PRO_5045549827" description="Ecp2 effector protein-like domain-containing protein" evidence="1">
    <location>
        <begin position="18"/>
        <end position="157"/>
    </location>
</feature>
<reference evidence="3 4" key="1">
    <citation type="submission" date="2024-09" db="EMBL/GenBank/DDBJ databases">
        <title>Itraconazole resistance in Madurella fahalii resulting from another homologue of gene encoding cytochrome P450 14-alpha sterol demethylase (CYP51).</title>
        <authorList>
            <person name="Yoshioka I."/>
            <person name="Fahal A.H."/>
            <person name="Kaneko S."/>
            <person name="Yaguchi T."/>
        </authorList>
    </citation>
    <scope>NUCLEOTIDE SEQUENCE [LARGE SCALE GENOMIC DNA]</scope>
    <source>
        <strain evidence="3 4">IFM 68171</strain>
    </source>
</reference>
<feature type="signal peptide" evidence="1">
    <location>
        <begin position="1"/>
        <end position="17"/>
    </location>
</feature>
<name>A0ABQ0GJR7_9PEZI</name>
<accession>A0ABQ0GJR7</accession>
<comment type="caution">
    <text evidence="3">The sequence shown here is derived from an EMBL/GenBank/DDBJ whole genome shotgun (WGS) entry which is preliminary data.</text>
</comment>
<keyword evidence="1" id="KW-0732">Signal</keyword>
<evidence type="ECO:0000313" key="4">
    <source>
        <dbReference type="Proteomes" id="UP001628179"/>
    </source>
</evidence>
<feature type="domain" description="Ecp2 effector protein-like" evidence="2">
    <location>
        <begin position="39"/>
        <end position="137"/>
    </location>
</feature>
<dbReference type="EMBL" id="BAAFSV010000004">
    <property type="protein sequence ID" value="GAB1317939.1"/>
    <property type="molecule type" value="Genomic_DNA"/>
</dbReference>
<dbReference type="Pfam" id="PF14856">
    <property type="entry name" value="Hce2"/>
    <property type="match status" value="1"/>
</dbReference>
<dbReference type="Proteomes" id="UP001628179">
    <property type="component" value="Unassembled WGS sequence"/>
</dbReference>
<proteinExistence type="predicted"/>
<organism evidence="3 4">
    <name type="scientific">Madurella fahalii</name>
    <dbReference type="NCBI Taxonomy" id="1157608"/>
    <lineage>
        <taxon>Eukaryota</taxon>
        <taxon>Fungi</taxon>
        <taxon>Dikarya</taxon>
        <taxon>Ascomycota</taxon>
        <taxon>Pezizomycotina</taxon>
        <taxon>Sordariomycetes</taxon>
        <taxon>Sordariomycetidae</taxon>
        <taxon>Sordariales</taxon>
        <taxon>Sordariales incertae sedis</taxon>
        <taxon>Madurella</taxon>
    </lineage>
</organism>
<gene>
    <name evidence="3" type="ORF">MFIFM68171_08149</name>
</gene>
<dbReference type="GeneID" id="98178892"/>
<keyword evidence="4" id="KW-1185">Reference proteome</keyword>
<dbReference type="RefSeq" id="XP_070919670.1">
    <property type="nucleotide sequence ID" value="XM_071063569.1"/>
</dbReference>
<dbReference type="InterPro" id="IPR029226">
    <property type="entry name" value="Ecp2-like"/>
</dbReference>